<evidence type="ECO:0000259" key="1">
    <source>
        <dbReference type="Pfam" id="PF01979"/>
    </source>
</evidence>
<proteinExistence type="predicted"/>
<gene>
    <name evidence="2" type="ORF">HYALB_00007225</name>
</gene>
<dbReference type="OrthoDB" id="194468at2759"/>
<dbReference type="InterPro" id="IPR006680">
    <property type="entry name" value="Amidohydro-rel"/>
</dbReference>
<dbReference type="CDD" id="cd01299">
    <property type="entry name" value="Met_dep_hydrolase_A"/>
    <property type="match status" value="1"/>
</dbReference>
<feature type="domain" description="Amidohydrolase-related" evidence="1">
    <location>
        <begin position="60"/>
        <end position="411"/>
    </location>
</feature>
<accession>A0A9N9PXH7</accession>
<name>A0A9N9PXH7_9HELO</name>
<dbReference type="GO" id="GO:0016810">
    <property type="term" value="F:hydrolase activity, acting on carbon-nitrogen (but not peptide) bonds"/>
    <property type="evidence" value="ECO:0007669"/>
    <property type="project" value="InterPro"/>
</dbReference>
<dbReference type="PANTHER" id="PTHR43135">
    <property type="entry name" value="ALPHA-D-RIBOSE 1-METHYLPHOSPHONATE 5-TRIPHOSPHATE DIPHOSPHATASE"/>
    <property type="match status" value="1"/>
</dbReference>
<dbReference type="InterPro" id="IPR057744">
    <property type="entry name" value="OTAase-like"/>
</dbReference>
<dbReference type="Pfam" id="PF01979">
    <property type="entry name" value="Amidohydro_1"/>
    <property type="match status" value="1"/>
</dbReference>
<dbReference type="InterPro" id="IPR011059">
    <property type="entry name" value="Metal-dep_hydrolase_composite"/>
</dbReference>
<dbReference type="Proteomes" id="UP000701801">
    <property type="component" value="Unassembled WGS sequence"/>
</dbReference>
<dbReference type="SUPFAM" id="SSF51556">
    <property type="entry name" value="Metallo-dependent hydrolases"/>
    <property type="match status" value="1"/>
</dbReference>
<dbReference type="SUPFAM" id="SSF51338">
    <property type="entry name" value="Composite domain of metallo-dependent hydrolases"/>
    <property type="match status" value="2"/>
</dbReference>
<dbReference type="AlphaFoldDB" id="A0A9N9PXH7"/>
<dbReference type="InterPro" id="IPR051781">
    <property type="entry name" value="Metallo-dep_Hydrolase"/>
</dbReference>
<evidence type="ECO:0000313" key="2">
    <source>
        <dbReference type="EMBL" id="CAG8971745.1"/>
    </source>
</evidence>
<sequence length="423" mass="45408">MRVDTASKMQRIDAQVLIPGRGSPITNGTLIFCEKKITFVGEKSKLPTKYQEISPIEVPILMPGLWDCHVHLCGSARYSLGDVASTHMVVAGARCAREVVAMLNAGFTSVRELASYGVQLATVIDEGWLPGPNIYSSVSILSTTSGHGNVRGIPLDVLWRKIENGTPLYLCDGVNECIKGVRVQIRKGAKVIKLAASGGIVREGDDVFAQQFSDKELAAIVDEASRNNLLVAAHCHANKAILAAIKAGCRTIEHATLIEDDAIQLMVEKDVLLIATRGIVKFGAEQPEIAVREHCKINKQHAEGYRKAVKAGVRIAIGTDMLLNSFKLPWGYGMNGVELKSAVEAGMTPLQAIEAATANGPASLGPKAVNSGLLKEGFDADFIGLDKNPLEDIEILGDAKNIIHVWKGGKLFKTNGQPIGFLN</sequence>
<comment type="caution">
    <text evidence="2">The sequence shown here is derived from an EMBL/GenBank/DDBJ whole genome shotgun (WGS) entry which is preliminary data.</text>
</comment>
<dbReference type="Gene3D" id="2.30.40.10">
    <property type="entry name" value="Urease, subunit C, domain 1"/>
    <property type="match status" value="1"/>
</dbReference>
<dbReference type="PANTHER" id="PTHR43135:SF3">
    <property type="entry name" value="ALPHA-D-RIBOSE 1-METHYLPHOSPHONATE 5-TRIPHOSPHATE DIPHOSPHATASE"/>
    <property type="match status" value="1"/>
</dbReference>
<keyword evidence="3" id="KW-1185">Reference proteome</keyword>
<evidence type="ECO:0000313" key="3">
    <source>
        <dbReference type="Proteomes" id="UP000701801"/>
    </source>
</evidence>
<dbReference type="EMBL" id="CAJVRM010000027">
    <property type="protein sequence ID" value="CAG8971745.1"/>
    <property type="molecule type" value="Genomic_DNA"/>
</dbReference>
<dbReference type="Gene3D" id="3.20.20.140">
    <property type="entry name" value="Metal-dependent hydrolases"/>
    <property type="match status" value="1"/>
</dbReference>
<dbReference type="InterPro" id="IPR032466">
    <property type="entry name" value="Metal_Hydrolase"/>
</dbReference>
<organism evidence="2 3">
    <name type="scientific">Hymenoscyphus albidus</name>
    <dbReference type="NCBI Taxonomy" id="595503"/>
    <lineage>
        <taxon>Eukaryota</taxon>
        <taxon>Fungi</taxon>
        <taxon>Dikarya</taxon>
        <taxon>Ascomycota</taxon>
        <taxon>Pezizomycotina</taxon>
        <taxon>Leotiomycetes</taxon>
        <taxon>Helotiales</taxon>
        <taxon>Helotiaceae</taxon>
        <taxon>Hymenoscyphus</taxon>
    </lineage>
</organism>
<reference evidence="2" key="1">
    <citation type="submission" date="2021-07" db="EMBL/GenBank/DDBJ databases">
        <authorList>
            <person name="Durling M."/>
        </authorList>
    </citation>
    <scope>NUCLEOTIDE SEQUENCE</scope>
</reference>
<protein>
    <recommendedName>
        <fullName evidence="1">Amidohydrolase-related domain-containing protein</fullName>
    </recommendedName>
</protein>